<keyword evidence="2" id="KW-1185">Reference proteome</keyword>
<dbReference type="AlphaFoldDB" id="A0A0R1VVR1"/>
<gene>
    <name evidence="1" type="ORF">FC89_GL000439</name>
</gene>
<protein>
    <submittedName>
        <fullName evidence="1">Uncharacterized protein</fullName>
    </submittedName>
</protein>
<dbReference type="GO" id="GO:0009401">
    <property type="term" value="P:phosphoenolpyruvate-dependent sugar phosphotransferase system"/>
    <property type="evidence" value="ECO:0007669"/>
    <property type="project" value="InterPro"/>
</dbReference>
<reference evidence="1 2" key="1">
    <citation type="journal article" date="2015" name="Genome Announc.">
        <title>Expanding the biotechnology potential of lactobacilli through comparative genomics of 213 strains and associated genera.</title>
        <authorList>
            <person name="Sun Z."/>
            <person name="Harris H.M."/>
            <person name="McCann A."/>
            <person name="Guo C."/>
            <person name="Argimon S."/>
            <person name="Zhang W."/>
            <person name="Yang X."/>
            <person name="Jeffery I.B."/>
            <person name="Cooney J.C."/>
            <person name="Kagawa T.F."/>
            <person name="Liu W."/>
            <person name="Song Y."/>
            <person name="Salvetti E."/>
            <person name="Wrobel A."/>
            <person name="Rasinkangas P."/>
            <person name="Parkhill J."/>
            <person name="Rea M.C."/>
            <person name="O'Sullivan O."/>
            <person name="Ritari J."/>
            <person name="Douillard F.P."/>
            <person name="Paul Ross R."/>
            <person name="Yang R."/>
            <person name="Briner A.E."/>
            <person name="Felis G.E."/>
            <person name="de Vos W.M."/>
            <person name="Barrangou R."/>
            <person name="Klaenhammer T.R."/>
            <person name="Caufield P.W."/>
            <person name="Cui Y."/>
            <person name="Zhang H."/>
            <person name="O'Toole P.W."/>
        </authorList>
    </citation>
    <scope>NUCLEOTIDE SEQUENCE [LARGE SCALE GENOMIC DNA]</scope>
    <source>
        <strain evidence="1 2">DSM 18630</strain>
    </source>
</reference>
<organism evidence="1 2">
    <name type="scientific">Liquorilactobacillus ghanensis DSM 18630</name>
    <dbReference type="NCBI Taxonomy" id="1423750"/>
    <lineage>
        <taxon>Bacteria</taxon>
        <taxon>Bacillati</taxon>
        <taxon>Bacillota</taxon>
        <taxon>Bacilli</taxon>
        <taxon>Lactobacillales</taxon>
        <taxon>Lactobacillaceae</taxon>
        <taxon>Liquorilactobacillus</taxon>
    </lineage>
</organism>
<dbReference type="InterPro" id="IPR004704">
    <property type="entry name" value="PTS_IID_man"/>
</dbReference>
<dbReference type="GO" id="GO:0016020">
    <property type="term" value="C:membrane"/>
    <property type="evidence" value="ECO:0007669"/>
    <property type="project" value="InterPro"/>
</dbReference>
<evidence type="ECO:0000313" key="2">
    <source>
        <dbReference type="Proteomes" id="UP000051451"/>
    </source>
</evidence>
<dbReference type="PROSITE" id="PS51108">
    <property type="entry name" value="PTS_EIID"/>
    <property type="match status" value="1"/>
</dbReference>
<comment type="caution">
    <text evidence="1">The sequence shown here is derived from an EMBL/GenBank/DDBJ whole genome shotgun (WGS) entry which is preliminary data.</text>
</comment>
<dbReference type="Pfam" id="PF03613">
    <property type="entry name" value="EIID-AGA"/>
    <property type="match status" value="1"/>
</dbReference>
<sequence length="57" mass="6564">MLPILKKIYPEKDDFIEMMSIHNQFFNTNAYVGGFIVGMDIALEKKVELKLKMLLSG</sequence>
<accession>A0A0R1VVR1</accession>
<proteinExistence type="predicted"/>
<name>A0A0R1VVR1_9LACO</name>
<dbReference type="PATRIC" id="fig|1423750.3.peg.449"/>
<evidence type="ECO:0000313" key="1">
    <source>
        <dbReference type="EMBL" id="KRM07123.1"/>
    </source>
</evidence>
<dbReference type="STRING" id="1423750.FC89_GL000439"/>
<dbReference type="EMBL" id="AZGB01000009">
    <property type="protein sequence ID" value="KRM07123.1"/>
    <property type="molecule type" value="Genomic_DNA"/>
</dbReference>
<dbReference type="Proteomes" id="UP000051451">
    <property type="component" value="Unassembled WGS sequence"/>
</dbReference>